<dbReference type="RefSeq" id="WP_381804753.1">
    <property type="nucleotide sequence ID" value="NZ_JBHYTS010000036.1"/>
</dbReference>
<evidence type="ECO:0000313" key="4">
    <source>
        <dbReference type="EMBL" id="MFE1753242.1"/>
    </source>
</evidence>
<dbReference type="InterPro" id="IPR020806">
    <property type="entry name" value="PKS_PP-bd"/>
</dbReference>
<dbReference type="EMBL" id="JBHYTS010000036">
    <property type="protein sequence ID" value="MFE1753242.1"/>
    <property type="molecule type" value="Genomic_DNA"/>
</dbReference>
<sequence>MDDNATTSGGTALAVLVEEAARILGRPPGRLEPGQHLQHDLGFDSVMLLQLKGRLETRFPVLREVSLPDLLLGVHTLGALAGRLERTTGLPVA</sequence>
<evidence type="ECO:0000256" key="1">
    <source>
        <dbReference type="ARBA" id="ARBA00022450"/>
    </source>
</evidence>
<protein>
    <submittedName>
        <fullName evidence="4">Acyl carrier protein</fullName>
    </submittedName>
</protein>
<reference evidence="4 5" key="1">
    <citation type="submission" date="2024-09" db="EMBL/GenBank/DDBJ databases">
        <title>The Natural Products Discovery Center: Release of the First 8490 Sequenced Strains for Exploring Actinobacteria Biosynthetic Diversity.</title>
        <authorList>
            <person name="Kalkreuter E."/>
            <person name="Kautsar S.A."/>
            <person name="Yang D."/>
            <person name="Bader C.D."/>
            <person name="Teijaro C.N."/>
            <person name="Fluegel L."/>
            <person name="Davis C.M."/>
            <person name="Simpson J.R."/>
            <person name="Lauterbach L."/>
            <person name="Steele A.D."/>
            <person name="Gui C."/>
            <person name="Meng S."/>
            <person name="Li G."/>
            <person name="Viehrig K."/>
            <person name="Ye F."/>
            <person name="Su P."/>
            <person name="Kiefer A.F."/>
            <person name="Nichols A."/>
            <person name="Cepeda A.J."/>
            <person name="Yan W."/>
            <person name="Fan B."/>
            <person name="Jiang Y."/>
            <person name="Adhikari A."/>
            <person name="Zheng C.-J."/>
            <person name="Schuster L."/>
            <person name="Cowan T.M."/>
            <person name="Smanski M.J."/>
            <person name="Chevrette M.G."/>
            <person name="De Carvalho L.P.S."/>
            <person name="Shen B."/>
        </authorList>
    </citation>
    <scope>NUCLEOTIDE SEQUENCE [LARGE SCALE GENOMIC DNA]</scope>
    <source>
        <strain evidence="4 5">NPDC059500</strain>
    </source>
</reference>
<accession>A0ABW6H9C7</accession>
<feature type="domain" description="Carrier" evidence="3">
    <location>
        <begin position="7"/>
        <end position="88"/>
    </location>
</feature>
<keyword evidence="5" id="KW-1185">Reference proteome</keyword>
<keyword evidence="1" id="KW-0596">Phosphopantetheine</keyword>
<dbReference type="InterPro" id="IPR036736">
    <property type="entry name" value="ACP-like_sf"/>
</dbReference>
<proteinExistence type="predicted"/>
<organism evidence="4 5">
    <name type="scientific">Streptomyces anandii</name>
    <dbReference type="NCBI Taxonomy" id="285454"/>
    <lineage>
        <taxon>Bacteria</taxon>
        <taxon>Bacillati</taxon>
        <taxon>Actinomycetota</taxon>
        <taxon>Actinomycetes</taxon>
        <taxon>Kitasatosporales</taxon>
        <taxon>Streptomycetaceae</taxon>
        <taxon>Streptomyces</taxon>
    </lineage>
</organism>
<dbReference type="Pfam" id="PF00550">
    <property type="entry name" value="PP-binding"/>
    <property type="match status" value="1"/>
</dbReference>
<evidence type="ECO:0000259" key="3">
    <source>
        <dbReference type="PROSITE" id="PS50075"/>
    </source>
</evidence>
<dbReference type="SMART" id="SM00823">
    <property type="entry name" value="PKS_PP"/>
    <property type="match status" value="1"/>
</dbReference>
<dbReference type="InterPro" id="IPR009081">
    <property type="entry name" value="PP-bd_ACP"/>
</dbReference>
<name>A0ABW6H9C7_9ACTN</name>
<evidence type="ECO:0000313" key="5">
    <source>
        <dbReference type="Proteomes" id="UP001599756"/>
    </source>
</evidence>
<dbReference type="PROSITE" id="PS50075">
    <property type="entry name" value="CARRIER"/>
    <property type="match status" value="1"/>
</dbReference>
<gene>
    <name evidence="4" type="ORF">ACFW88_22320</name>
</gene>
<keyword evidence="2" id="KW-0597">Phosphoprotein</keyword>
<dbReference type="Gene3D" id="1.10.1200.10">
    <property type="entry name" value="ACP-like"/>
    <property type="match status" value="1"/>
</dbReference>
<dbReference type="Proteomes" id="UP001599756">
    <property type="component" value="Unassembled WGS sequence"/>
</dbReference>
<dbReference type="SUPFAM" id="SSF47336">
    <property type="entry name" value="ACP-like"/>
    <property type="match status" value="1"/>
</dbReference>
<comment type="caution">
    <text evidence="4">The sequence shown here is derived from an EMBL/GenBank/DDBJ whole genome shotgun (WGS) entry which is preliminary data.</text>
</comment>
<evidence type="ECO:0000256" key="2">
    <source>
        <dbReference type="ARBA" id="ARBA00022553"/>
    </source>
</evidence>